<evidence type="ECO:0000259" key="5">
    <source>
        <dbReference type="PROSITE" id="PS50893"/>
    </source>
</evidence>
<organism evidence="6 7">
    <name type="scientific">Thermococcus peptonophilus</name>
    <dbReference type="NCBI Taxonomy" id="53952"/>
    <lineage>
        <taxon>Archaea</taxon>
        <taxon>Methanobacteriati</taxon>
        <taxon>Methanobacteriota</taxon>
        <taxon>Thermococci</taxon>
        <taxon>Thermococcales</taxon>
        <taxon>Thermococcaceae</taxon>
        <taxon>Thermococcus</taxon>
    </lineage>
</organism>
<dbReference type="EMBL" id="CP014750">
    <property type="protein sequence ID" value="AMQ18367.1"/>
    <property type="molecule type" value="Genomic_DNA"/>
</dbReference>
<dbReference type="KEGG" id="tpep:A0127_03855"/>
<gene>
    <name evidence="6" type="ORF">A0127_03855</name>
</gene>
<evidence type="ECO:0000256" key="4">
    <source>
        <dbReference type="ARBA" id="ARBA00022840"/>
    </source>
</evidence>
<dbReference type="STRING" id="53952.A0127_03855"/>
<dbReference type="SMART" id="SM00382">
    <property type="entry name" value="AAA"/>
    <property type="match status" value="1"/>
</dbReference>
<protein>
    <submittedName>
        <fullName evidence="6">Daunorubicin ABC transporter ATP-binding protein</fullName>
    </submittedName>
</protein>
<reference evidence="7" key="1">
    <citation type="submission" date="2016-03" db="EMBL/GenBank/DDBJ databases">
        <authorList>
            <person name="Oger P.M."/>
        </authorList>
    </citation>
    <scope>NUCLEOTIDE SEQUENCE [LARGE SCALE GENOMIC DNA]</scope>
    <source>
        <strain evidence="7">OG-1</strain>
    </source>
</reference>
<dbReference type="SUPFAM" id="SSF52540">
    <property type="entry name" value="P-loop containing nucleoside triphosphate hydrolases"/>
    <property type="match status" value="1"/>
</dbReference>
<dbReference type="RefSeq" id="WP_062388194.1">
    <property type="nucleotide sequence ID" value="NZ_CP014750.1"/>
</dbReference>
<dbReference type="InterPro" id="IPR027417">
    <property type="entry name" value="P-loop_NTPase"/>
</dbReference>
<dbReference type="InterPro" id="IPR003593">
    <property type="entry name" value="AAA+_ATPase"/>
</dbReference>
<feature type="domain" description="ABC transporter" evidence="5">
    <location>
        <begin position="4"/>
        <end position="229"/>
    </location>
</feature>
<evidence type="ECO:0000256" key="2">
    <source>
        <dbReference type="ARBA" id="ARBA00022448"/>
    </source>
</evidence>
<keyword evidence="4 6" id="KW-0067">ATP-binding</keyword>
<dbReference type="GeneID" id="27139651"/>
<comment type="similarity">
    <text evidence="1">Belongs to the ABC transporter superfamily.</text>
</comment>
<dbReference type="AlphaFoldDB" id="A0A142CUB5"/>
<dbReference type="Gene3D" id="3.40.50.300">
    <property type="entry name" value="P-loop containing nucleotide triphosphate hydrolases"/>
    <property type="match status" value="1"/>
</dbReference>
<dbReference type="CDD" id="cd03230">
    <property type="entry name" value="ABC_DR_subfamily_A"/>
    <property type="match status" value="1"/>
</dbReference>
<evidence type="ECO:0000256" key="1">
    <source>
        <dbReference type="ARBA" id="ARBA00005417"/>
    </source>
</evidence>
<accession>A0A142CUB5</accession>
<dbReference type="InterPro" id="IPR003439">
    <property type="entry name" value="ABC_transporter-like_ATP-bd"/>
</dbReference>
<keyword evidence="3" id="KW-0547">Nucleotide-binding</keyword>
<sequence length="293" mass="32728">MLPIKAENLSKSFGSKRALDGVSFSIEGSGIVGIIGPNGAGKTTLIRILTGLLRPDSGRIELFGREPKKARELFALLPQDVRAHFYTLTPRDYVYHYLRMRALSKEEAREKADEAMEAFGITYADELFSTLSGGMVRRALLAMVLSADVPLYFLDEPTVGLDVQNRLRLWETLRERAEEATIVLTSHYLNEISSVCDRVLLLKAGKIVTDGKPEKIARDYLSGFTSKIVAFEGVSLGGFFLRRAGRNTYIYARSKAEEREIIERLEELGIPFRREEVTIEDVFLVGGLDDGAD</sequence>
<dbReference type="Pfam" id="PF00005">
    <property type="entry name" value="ABC_tran"/>
    <property type="match status" value="1"/>
</dbReference>
<proteinExistence type="inferred from homology"/>
<keyword evidence="7" id="KW-1185">Reference proteome</keyword>
<dbReference type="GO" id="GO:0016887">
    <property type="term" value="F:ATP hydrolysis activity"/>
    <property type="evidence" value="ECO:0007669"/>
    <property type="project" value="InterPro"/>
</dbReference>
<dbReference type="PANTHER" id="PTHR42711">
    <property type="entry name" value="ABC TRANSPORTER ATP-BINDING PROTEIN"/>
    <property type="match status" value="1"/>
</dbReference>
<keyword evidence="2" id="KW-0813">Transport</keyword>
<dbReference type="PANTHER" id="PTHR42711:SF5">
    <property type="entry name" value="ABC TRANSPORTER ATP-BINDING PROTEIN NATA"/>
    <property type="match status" value="1"/>
</dbReference>
<dbReference type="Proteomes" id="UP000073604">
    <property type="component" value="Chromosome"/>
</dbReference>
<evidence type="ECO:0000313" key="7">
    <source>
        <dbReference type="Proteomes" id="UP000073604"/>
    </source>
</evidence>
<dbReference type="GO" id="GO:0005524">
    <property type="term" value="F:ATP binding"/>
    <property type="evidence" value="ECO:0007669"/>
    <property type="project" value="UniProtKB-KW"/>
</dbReference>
<dbReference type="OrthoDB" id="87732at2157"/>
<evidence type="ECO:0000313" key="6">
    <source>
        <dbReference type="EMBL" id="AMQ18367.1"/>
    </source>
</evidence>
<dbReference type="InterPro" id="IPR050763">
    <property type="entry name" value="ABC_transporter_ATP-binding"/>
</dbReference>
<name>A0A142CUB5_9EURY</name>
<evidence type="ECO:0000256" key="3">
    <source>
        <dbReference type="ARBA" id="ARBA00022741"/>
    </source>
</evidence>
<dbReference type="PROSITE" id="PS50893">
    <property type="entry name" value="ABC_TRANSPORTER_2"/>
    <property type="match status" value="1"/>
</dbReference>